<keyword evidence="2" id="KW-0472">Membrane</keyword>
<gene>
    <name evidence="3" type="ORF">HPT30_20965</name>
</gene>
<dbReference type="Proteomes" id="UP000564806">
    <property type="component" value="Unassembled WGS sequence"/>
</dbReference>
<accession>A0A850EVG5</accession>
<organism evidence="3 4">
    <name type="scientific">Paenibacillus agri</name>
    <dbReference type="NCBI Taxonomy" id="2744309"/>
    <lineage>
        <taxon>Bacteria</taxon>
        <taxon>Bacillati</taxon>
        <taxon>Bacillota</taxon>
        <taxon>Bacilli</taxon>
        <taxon>Bacillales</taxon>
        <taxon>Paenibacillaceae</taxon>
        <taxon>Paenibacillus</taxon>
    </lineage>
</organism>
<dbReference type="RefSeq" id="WP_175373267.1">
    <property type="nucleotide sequence ID" value="NZ_JABWCS010000216.1"/>
</dbReference>
<evidence type="ECO:0000313" key="3">
    <source>
        <dbReference type="EMBL" id="NUU62822.1"/>
    </source>
</evidence>
<dbReference type="AlphaFoldDB" id="A0A850EVG5"/>
<keyword evidence="4" id="KW-1185">Reference proteome</keyword>
<sequence>MARSWERMVQRNSQQLNKQRKKQGKDAIHSANSVTKTSDVFKGRNIVLPVTLVALGVLYWIIGTLDQSGGSVFMHWLGVGLYLLLAAMLYFRRPFLKVERNRLSTIKFNRERWLPATDIEKITVSRSAVTIKYKGKRTTWMFSKLINRYDTAAMGERLQEFGKVNNIPVEQL</sequence>
<feature type="transmembrane region" description="Helical" evidence="2">
    <location>
        <begin position="46"/>
        <end position="62"/>
    </location>
</feature>
<feature type="transmembrane region" description="Helical" evidence="2">
    <location>
        <begin position="74"/>
        <end position="91"/>
    </location>
</feature>
<name>A0A850EVG5_9BACL</name>
<protein>
    <recommendedName>
        <fullName evidence="5">Methyltransferase</fullName>
    </recommendedName>
</protein>
<evidence type="ECO:0000256" key="1">
    <source>
        <dbReference type="SAM" id="MobiDB-lite"/>
    </source>
</evidence>
<evidence type="ECO:0000313" key="4">
    <source>
        <dbReference type="Proteomes" id="UP000564806"/>
    </source>
</evidence>
<comment type="caution">
    <text evidence="3">The sequence shown here is derived from an EMBL/GenBank/DDBJ whole genome shotgun (WGS) entry which is preliminary data.</text>
</comment>
<evidence type="ECO:0000256" key="2">
    <source>
        <dbReference type="SAM" id="Phobius"/>
    </source>
</evidence>
<dbReference type="EMBL" id="JABWCS010000216">
    <property type="protein sequence ID" value="NUU62822.1"/>
    <property type="molecule type" value="Genomic_DNA"/>
</dbReference>
<reference evidence="3" key="1">
    <citation type="submission" date="2020-06" db="EMBL/GenBank/DDBJ databases">
        <title>Paenibacillus sp. nov., isolated from soil.</title>
        <authorList>
            <person name="Seo Y.L."/>
        </authorList>
    </citation>
    <scope>NUCLEOTIDE SEQUENCE [LARGE SCALE GENOMIC DNA]</scope>
    <source>
        <strain evidence="3">JW14</strain>
    </source>
</reference>
<keyword evidence="2" id="KW-1133">Transmembrane helix</keyword>
<keyword evidence="2" id="KW-0812">Transmembrane</keyword>
<feature type="region of interest" description="Disordered" evidence="1">
    <location>
        <begin position="1"/>
        <end position="30"/>
    </location>
</feature>
<proteinExistence type="predicted"/>
<evidence type="ECO:0008006" key="5">
    <source>
        <dbReference type="Google" id="ProtNLM"/>
    </source>
</evidence>